<sequence>MKRTSLGIAGRAGSVGKQASRTQRNPVRDGPMSVTNIPNWKPDSNFDATSYHTSLRRSCNNGQPRTLDYTAPQKSRAFSRFNAELIKRYVIPSIIHRAFTAVS</sequence>
<comment type="caution">
    <text evidence="2">The sequence shown here is derived from an EMBL/GenBank/DDBJ whole genome shotgun (WGS) entry which is preliminary data.</text>
</comment>
<reference evidence="2" key="1">
    <citation type="submission" date="2021-10" db="EMBL/GenBank/DDBJ databases">
        <title>Melipona bicolor Genome sequencing and assembly.</title>
        <authorList>
            <person name="Araujo N.S."/>
            <person name="Arias M.C."/>
        </authorList>
    </citation>
    <scope>NUCLEOTIDE SEQUENCE</scope>
    <source>
        <strain evidence="2">USP_2M_L1-L4_2017</strain>
        <tissue evidence="2">Whole body</tissue>
    </source>
</reference>
<evidence type="ECO:0000256" key="1">
    <source>
        <dbReference type="SAM" id="MobiDB-lite"/>
    </source>
</evidence>
<accession>A0AA40FDM4</accession>
<evidence type="ECO:0000313" key="3">
    <source>
        <dbReference type="Proteomes" id="UP001177670"/>
    </source>
</evidence>
<organism evidence="2 3">
    <name type="scientific">Melipona bicolor</name>
    <dbReference type="NCBI Taxonomy" id="60889"/>
    <lineage>
        <taxon>Eukaryota</taxon>
        <taxon>Metazoa</taxon>
        <taxon>Ecdysozoa</taxon>
        <taxon>Arthropoda</taxon>
        <taxon>Hexapoda</taxon>
        <taxon>Insecta</taxon>
        <taxon>Pterygota</taxon>
        <taxon>Neoptera</taxon>
        <taxon>Endopterygota</taxon>
        <taxon>Hymenoptera</taxon>
        <taxon>Apocrita</taxon>
        <taxon>Aculeata</taxon>
        <taxon>Apoidea</taxon>
        <taxon>Anthophila</taxon>
        <taxon>Apidae</taxon>
        <taxon>Melipona</taxon>
    </lineage>
</organism>
<protein>
    <submittedName>
        <fullName evidence="2">Uncharacterized protein</fullName>
    </submittedName>
</protein>
<name>A0AA40FDM4_9HYME</name>
<feature type="region of interest" description="Disordered" evidence="1">
    <location>
        <begin position="1"/>
        <end position="45"/>
    </location>
</feature>
<dbReference type="Proteomes" id="UP001177670">
    <property type="component" value="Unassembled WGS sequence"/>
</dbReference>
<dbReference type="EMBL" id="JAHYIQ010000060">
    <property type="protein sequence ID" value="KAK1116900.1"/>
    <property type="molecule type" value="Genomic_DNA"/>
</dbReference>
<gene>
    <name evidence="2" type="ORF">K0M31_017977</name>
</gene>
<dbReference type="AlphaFoldDB" id="A0AA40FDM4"/>
<proteinExistence type="predicted"/>
<keyword evidence="3" id="KW-1185">Reference proteome</keyword>
<evidence type="ECO:0000313" key="2">
    <source>
        <dbReference type="EMBL" id="KAK1116900.1"/>
    </source>
</evidence>